<dbReference type="InterPro" id="IPR041208">
    <property type="entry name" value="Cap15"/>
</dbReference>
<evidence type="ECO:0000313" key="4">
    <source>
        <dbReference type="Proteomes" id="UP000646776"/>
    </source>
</evidence>
<evidence type="ECO:0000256" key="1">
    <source>
        <dbReference type="SAM" id="Phobius"/>
    </source>
</evidence>
<protein>
    <recommendedName>
        <fullName evidence="2">CD-NTase-associated protein 15 domain-containing protein</fullName>
    </recommendedName>
</protein>
<comment type="caution">
    <text evidence="3">The sequence shown here is derived from an EMBL/GenBank/DDBJ whole genome shotgun (WGS) entry which is preliminary data.</text>
</comment>
<feature type="transmembrane region" description="Helical" evidence="1">
    <location>
        <begin position="36"/>
        <end position="56"/>
    </location>
</feature>
<dbReference type="AlphaFoldDB" id="A0A918HPE4"/>
<sequence length="213" mass="23628">MMNVASTIRTGATIAATLYTVALLVLGLYPSEFRYLFAYIPALVGYGVLVFDKWAWRWPGIHRFTGKPWVTGTWRVTLRPSPDSHIPEGGNRGPITTYMTIEQTFWSLHATLRTRESTSRSSNATIVAPENSGTAEIGFLYDNTPRVEHQHRSPRHEGACRITMTGLKPTAATGHYYTSRFTAGDMDFTLLNRSTEYGTFAEAKAADLDGAAD</sequence>
<feature type="transmembrane region" description="Helical" evidence="1">
    <location>
        <begin position="12"/>
        <end position="30"/>
    </location>
</feature>
<evidence type="ECO:0000313" key="3">
    <source>
        <dbReference type="EMBL" id="GGT84692.1"/>
    </source>
</evidence>
<reference evidence="3" key="1">
    <citation type="journal article" date="2014" name="Int. J. Syst. Evol. Microbiol.">
        <title>Complete genome sequence of Corynebacterium casei LMG S-19264T (=DSM 44701T), isolated from a smear-ripened cheese.</title>
        <authorList>
            <consortium name="US DOE Joint Genome Institute (JGI-PGF)"/>
            <person name="Walter F."/>
            <person name="Albersmeier A."/>
            <person name="Kalinowski J."/>
            <person name="Ruckert C."/>
        </authorList>
    </citation>
    <scope>NUCLEOTIDE SEQUENCE</scope>
    <source>
        <strain evidence="3">JCM 4125</strain>
    </source>
</reference>
<reference evidence="3" key="2">
    <citation type="submission" date="2020-09" db="EMBL/GenBank/DDBJ databases">
        <authorList>
            <person name="Sun Q."/>
            <person name="Ohkuma M."/>
        </authorList>
    </citation>
    <scope>NUCLEOTIDE SEQUENCE</scope>
    <source>
        <strain evidence="3">JCM 4125</strain>
    </source>
</reference>
<proteinExistence type="predicted"/>
<dbReference type="Proteomes" id="UP000646776">
    <property type="component" value="Unassembled WGS sequence"/>
</dbReference>
<name>A0A918HPE4_9ACTN</name>
<keyword evidence="1" id="KW-0812">Transmembrane</keyword>
<keyword evidence="1" id="KW-0472">Membrane</keyword>
<dbReference type="Pfam" id="PF18153">
    <property type="entry name" value="Cap15_CD_rec"/>
    <property type="match status" value="1"/>
</dbReference>
<dbReference type="EMBL" id="BMSA01000030">
    <property type="protein sequence ID" value="GGT84692.1"/>
    <property type="molecule type" value="Genomic_DNA"/>
</dbReference>
<evidence type="ECO:0000259" key="2">
    <source>
        <dbReference type="Pfam" id="PF18153"/>
    </source>
</evidence>
<feature type="domain" description="CD-NTase-associated protein 15" evidence="2">
    <location>
        <begin position="88"/>
        <end position="189"/>
    </location>
</feature>
<gene>
    <name evidence="3" type="ORF">GCM10010226_74140</name>
</gene>
<keyword evidence="4" id="KW-1185">Reference proteome</keyword>
<keyword evidence="1" id="KW-1133">Transmembrane helix</keyword>
<accession>A0A918HPE4</accession>
<organism evidence="3 4">
    <name type="scientific">Streptomyces phaeofaciens</name>
    <dbReference type="NCBI Taxonomy" id="68254"/>
    <lineage>
        <taxon>Bacteria</taxon>
        <taxon>Bacillati</taxon>
        <taxon>Actinomycetota</taxon>
        <taxon>Actinomycetes</taxon>
        <taxon>Kitasatosporales</taxon>
        <taxon>Streptomycetaceae</taxon>
        <taxon>Streptomyces</taxon>
    </lineage>
</organism>